<evidence type="ECO:0000256" key="6">
    <source>
        <dbReference type="SAM" id="MobiDB-lite"/>
    </source>
</evidence>
<feature type="compositionally biased region" description="Basic and acidic residues" evidence="6">
    <location>
        <begin position="338"/>
        <end position="355"/>
    </location>
</feature>
<sequence>MATRPRTSEGPTPRPPAGVRPVYELFKPTFEWMQDEEGSYVLLVYLPGFVKEQIKVIAESTGILKIQGERLVVGNKWSRFQEDYLIPENCNMNAIRARFEGGILYVKMPKKASTRADPRYEPKPTKEATVSPKDTSETKPQKPRDETPPKPSPSLGGEKRKEVKSVEAPSTQKAPSEAIPQNGQESLPLKDTTSTGLKKESDWKAVGSSTAQELKSEAKSQEIKDERPSQAEQRIEDKTFEFASKKKFVQRIEEKEKTRDTKDKASESGKTKTGAPNAFGKQKDQEGIYKFKDKKDDSANVERMMKELEDPKQKAEDFYEDAKARESATKSRPGYSTERYKKAMEDPTKELKGEEKELLVNVGVAALVIVALGAYISYTIGSSGSS</sequence>
<keyword evidence="3" id="KW-0611">Plant defense</keyword>
<keyword evidence="7" id="KW-0472">Membrane</keyword>
<evidence type="ECO:0000259" key="8">
    <source>
        <dbReference type="PROSITE" id="PS01031"/>
    </source>
</evidence>
<evidence type="ECO:0000313" key="10">
    <source>
        <dbReference type="Proteomes" id="UP001370490"/>
    </source>
</evidence>
<dbReference type="Pfam" id="PF00011">
    <property type="entry name" value="HSP20"/>
    <property type="match status" value="1"/>
</dbReference>
<dbReference type="EMBL" id="JBAMMX010000009">
    <property type="protein sequence ID" value="KAK6933646.1"/>
    <property type="molecule type" value="Genomic_DNA"/>
</dbReference>
<feature type="compositionally biased region" description="Basic and acidic residues" evidence="6">
    <location>
        <begin position="114"/>
        <end position="126"/>
    </location>
</feature>
<dbReference type="CDD" id="cd06464">
    <property type="entry name" value="ACD_sHsps-like"/>
    <property type="match status" value="1"/>
</dbReference>
<feature type="compositionally biased region" description="Basic and acidic residues" evidence="6">
    <location>
        <begin position="214"/>
        <end position="270"/>
    </location>
</feature>
<evidence type="ECO:0000256" key="7">
    <source>
        <dbReference type="SAM" id="Phobius"/>
    </source>
</evidence>
<keyword evidence="7" id="KW-0812">Transmembrane</keyword>
<dbReference type="Proteomes" id="UP001370490">
    <property type="component" value="Unassembled WGS sequence"/>
</dbReference>
<dbReference type="AlphaFoldDB" id="A0AAN8ZD08"/>
<dbReference type="GO" id="GO:0006952">
    <property type="term" value="P:defense response"/>
    <property type="evidence" value="ECO:0007669"/>
    <property type="project" value="UniProtKB-KW"/>
</dbReference>
<dbReference type="GO" id="GO:0034605">
    <property type="term" value="P:cellular response to heat"/>
    <property type="evidence" value="ECO:0007669"/>
    <property type="project" value="TreeGrafter"/>
</dbReference>
<organism evidence="9 10">
    <name type="scientific">Dillenia turbinata</name>
    <dbReference type="NCBI Taxonomy" id="194707"/>
    <lineage>
        <taxon>Eukaryota</taxon>
        <taxon>Viridiplantae</taxon>
        <taxon>Streptophyta</taxon>
        <taxon>Embryophyta</taxon>
        <taxon>Tracheophyta</taxon>
        <taxon>Spermatophyta</taxon>
        <taxon>Magnoliopsida</taxon>
        <taxon>eudicotyledons</taxon>
        <taxon>Gunneridae</taxon>
        <taxon>Pentapetalae</taxon>
        <taxon>Dilleniales</taxon>
        <taxon>Dilleniaceae</taxon>
        <taxon>Dillenia</taxon>
    </lineage>
</organism>
<keyword evidence="10" id="KW-1185">Reference proteome</keyword>
<keyword evidence="2" id="KW-1003">Cell membrane</keyword>
<accession>A0AAN8ZD08</accession>
<evidence type="ECO:0000256" key="5">
    <source>
        <dbReference type="RuleBase" id="RU003616"/>
    </source>
</evidence>
<dbReference type="GO" id="GO:0005886">
    <property type="term" value="C:plasma membrane"/>
    <property type="evidence" value="ECO:0007669"/>
    <property type="project" value="UniProtKB-SubCell"/>
</dbReference>
<comment type="similarity">
    <text evidence="4 5">Belongs to the small heat shock protein (HSP20) family.</text>
</comment>
<dbReference type="Gene3D" id="2.60.40.790">
    <property type="match status" value="1"/>
</dbReference>
<feature type="transmembrane region" description="Helical" evidence="7">
    <location>
        <begin position="358"/>
        <end position="378"/>
    </location>
</feature>
<evidence type="ECO:0000256" key="2">
    <source>
        <dbReference type="ARBA" id="ARBA00022475"/>
    </source>
</evidence>
<name>A0AAN8ZD08_9MAGN</name>
<comment type="subcellular location">
    <subcellularLocation>
        <location evidence="1">Cell membrane</location>
        <topology evidence="1">Single-pass membrane protein</topology>
    </subcellularLocation>
</comment>
<evidence type="ECO:0000256" key="3">
    <source>
        <dbReference type="ARBA" id="ARBA00022821"/>
    </source>
</evidence>
<dbReference type="InterPro" id="IPR002068">
    <property type="entry name" value="A-crystallin/Hsp20_dom"/>
</dbReference>
<feature type="domain" description="SHSP" evidence="8">
    <location>
        <begin position="21"/>
        <end position="131"/>
    </location>
</feature>
<gene>
    <name evidence="9" type="ORF">RJ641_036540</name>
</gene>
<feature type="region of interest" description="Disordered" evidence="6">
    <location>
        <begin position="111"/>
        <end position="355"/>
    </location>
</feature>
<evidence type="ECO:0000256" key="1">
    <source>
        <dbReference type="ARBA" id="ARBA00004162"/>
    </source>
</evidence>
<feature type="compositionally biased region" description="Basic and acidic residues" evidence="6">
    <location>
        <begin position="281"/>
        <end position="329"/>
    </location>
</feature>
<protein>
    <submittedName>
        <fullName evidence="9">Alpha crystallin/Hsp20 domain</fullName>
    </submittedName>
</protein>
<dbReference type="InterPro" id="IPR008978">
    <property type="entry name" value="HSP20-like_chaperone"/>
</dbReference>
<reference evidence="9 10" key="1">
    <citation type="submission" date="2023-12" db="EMBL/GenBank/DDBJ databases">
        <title>A high-quality genome assembly for Dillenia turbinata (Dilleniales).</title>
        <authorList>
            <person name="Chanderbali A."/>
        </authorList>
    </citation>
    <scope>NUCLEOTIDE SEQUENCE [LARGE SCALE GENOMIC DNA]</scope>
    <source>
        <strain evidence="9">LSX21</strain>
        <tissue evidence="9">Leaf</tissue>
    </source>
</reference>
<feature type="compositionally biased region" description="Polar residues" evidence="6">
    <location>
        <begin position="168"/>
        <end position="196"/>
    </location>
</feature>
<feature type="compositionally biased region" description="Basic and acidic residues" evidence="6">
    <location>
        <begin position="134"/>
        <end position="148"/>
    </location>
</feature>
<dbReference type="PROSITE" id="PS01031">
    <property type="entry name" value="SHSP"/>
    <property type="match status" value="1"/>
</dbReference>
<comment type="caution">
    <text evidence="9">The sequence shown here is derived from an EMBL/GenBank/DDBJ whole genome shotgun (WGS) entry which is preliminary data.</text>
</comment>
<evidence type="ECO:0000313" key="9">
    <source>
        <dbReference type="EMBL" id="KAK6933646.1"/>
    </source>
</evidence>
<dbReference type="SUPFAM" id="SSF49764">
    <property type="entry name" value="HSP20-like chaperones"/>
    <property type="match status" value="1"/>
</dbReference>
<dbReference type="PANTHER" id="PTHR43670:SF114">
    <property type="entry name" value="OS05G0592000 PROTEIN"/>
    <property type="match status" value="1"/>
</dbReference>
<keyword evidence="7" id="KW-1133">Transmembrane helix</keyword>
<dbReference type="PANTHER" id="PTHR43670">
    <property type="entry name" value="HEAT SHOCK PROTEIN 26"/>
    <property type="match status" value="1"/>
</dbReference>
<proteinExistence type="inferred from homology"/>
<evidence type="ECO:0000256" key="4">
    <source>
        <dbReference type="PROSITE-ProRule" id="PRU00285"/>
    </source>
</evidence>